<dbReference type="EMBL" id="MPIN01000013">
    <property type="protein sequence ID" value="OJH35696.1"/>
    <property type="molecule type" value="Genomic_DNA"/>
</dbReference>
<dbReference type="SUPFAM" id="SSF54427">
    <property type="entry name" value="NTF2-like"/>
    <property type="match status" value="1"/>
</dbReference>
<evidence type="ECO:0000259" key="1">
    <source>
        <dbReference type="Pfam" id="PF12680"/>
    </source>
</evidence>
<reference evidence="3" key="1">
    <citation type="submission" date="2016-11" db="EMBL/GenBank/DDBJ databases">
        <authorList>
            <person name="Shukria A."/>
            <person name="Stevens D.C."/>
        </authorList>
    </citation>
    <scope>NUCLEOTIDE SEQUENCE [LARGE SCALE GENOMIC DNA]</scope>
    <source>
        <strain evidence="3">Cbfe23</strain>
    </source>
</reference>
<dbReference type="STRING" id="83449.BON30_37150"/>
<proteinExistence type="predicted"/>
<dbReference type="AlphaFoldDB" id="A0A1L9B0E2"/>
<dbReference type="Proteomes" id="UP000182229">
    <property type="component" value="Unassembled WGS sequence"/>
</dbReference>
<dbReference type="Gene3D" id="3.10.450.50">
    <property type="match status" value="1"/>
</dbReference>
<sequence>MLMSHQEDTLQNPNIRLFVSGYRALLSGNAEGFVDMWAEDGSIEFPYAPPGFPQRLDGKEAIRGHLRKFPEMLHFDRFSDPVFHQSQDPRVLVAEFSCEGRAVATGRPYNQQYISVVEFRDGRIVKYRDYWNPVIALRAMAIPLDTQEG</sequence>
<dbReference type="InterPro" id="IPR032710">
    <property type="entry name" value="NTF2-like_dom_sf"/>
</dbReference>
<gene>
    <name evidence="2" type="ORF">BON30_37150</name>
</gene>
<reference evidence="2 3" key="2">
    <citation type="submission" date="2016-12" db="EMBL/GenBank/DDBJ databases">
        <title>Draft Genome Sequence of Cystobacter ferrugineus Strain Cbfe23.</title>
        <authorList>
            <person name="Akbar S."/>
            <person name="Dowd S.E."/>
            <person name="Stevens D.C."/>
        </authorList>
    </citation>
    <scope>NUCLEOTIDE SEQUENCE [LARGE SCALE GENOMIC DNA]</scope>
    <source>
        <strain evidence="2 3">Cbfe23</strain>
    </source>
</reference>
<dbReference type="InterPro" id="IPR037401">
    <property type="entry name" value="SnoaL-like"/>
</dbReference>
<dbReference type="CDD" id="cd00531">
    <property type="entry name" value="NTF2_like"/>
    <property type="match status" value="1"/>
</dbReference>
<dbReference type="OrthoDB" id="2083380at2"/>
<protein>
    <recommendedName>
        <fullName evidence="1">SnoaL-like domain-containing protein</fullName>
    </recommendedName>
</protein>
<dbReference type="Pfam" id="PF12680">
    <property type="entry name" value="SnoaL_2"/>
    <property type="match status" value="1"/>
</dbReference>
<dbReference type="RefSeq" id="WP_071903270.1">
    <property type="nucleotide sequence ID" value="NZ_MPIN01000013.1"/>
</dbReference>
<keyword evidence="3" id="KW-1185">Reference proteome</keyword>
<evidence type="ECO:0000313" key="2">
    <source>
        <dbReference type="EMBL" id="OJH35696.1"/>
    </source>
</evidence>
<feature type="domain" description="SnoaL-like" evidence="1">
    <location>
        <begin position="22"/>
        <end position="126"/>
    </location>
</feature>
<accession>A0A1L9B0E2</accession>
<evidence type="ECO:0000313" key="3">
    <source>
        <dbReference type="Proteomes" id="UP000182229"/>
    </source>
</evidence>
<name>A0A1L9B0E2_9BACT</name>
<comment type="caution">
    <text evidence="2">The sequence shown here is derived from an EMBL/GenBank/DDBJ whole genome shotgun (WGS) entry which is preliminary data.</text>
</comment>
<organism evidence="2 3">
    <name type="scientific">Cystobacter ferrugineus</name>
    <dbReference type="NCBI Taxonomy" id="83449"/>
    <lineage>
        <taxon>Bacteria</taxon>
        <taxon>Pseudomonadati</taxon>
        <taxon>Myxococcota</taxon>
        <taxon>Myxococcia</taxon>
        <taxon>Myxococcales</taxon>
        <taxon>Cystobacterineae</taxon>
        <taxon>Archangiaceae</taxon>
        <taxon>Cystobacter</taxon>
    </lineage>
</organism>